<dbReference type="RefSeq" id="WP_216877775.1">
    <property type="nucleotide sequence ID" value="NZ_JAERQM010000005.1"/>
</dbReference>
<reference evidence="2 3" key="1">
    <citation type="submission" date="2021-01" db="EMBL/GenBank/DDBJ databases">
        <title>Roseomonas sp. nov, a bacterium isolated from an oil production mixture in Yumen Oilfield.</title>
        <authorList>
            <person name="Wu D."/>
        </authorList>
    </citation>
    <scope>NUCLEOTIDE SEQUENCE [LARGE SCALE GENOMIC DNA]</scope>
    <source>
        <strain evidence="2 3">ROY-5-3</strain>
    </source>
</reference>
<dbReference type="InterPro" id="IPR005039">
    <property type="entry name" value="Ant_C"/>
</dbReference>
<accession>A0ABS6HAL6</accession>
<dbReference type="Pfam" id="PF03374">
    <property type="entry name" value="ANT"/>
    <property type="match status" value="1"/>
</dbReference>
<organism evidence="2 3">
    <name type="scientific">Falsiroseomonas oleicola</name>
    <dbReference type="NCBI Taxonomy" id="2801474"/>
    <lineage>
        <taxon>Bacteria</taxon>
        <taxon>Pseudomonadati</taxon>
        <taxon>Pseudomonadota</taxon>
        <taxon>Alphaproteobacteria</taxon>
        <taxon>Acetobacterales</taxon>
        <taxon>Roseomonadaceae</taxon>
        <taxon>Falsiroseomonas</taxon>
    </lineage>
</organism>
<sequence>MNPTADQDTARVALRRAVEAAVDLAAMECGPSGVDQACIHRAFRHRGASRATVYRWMAGALRRHSRQLGQTLVEVTPAPPTQPCAMTASPDALKAVAAALEAAAAAVAAAQGLITAMAEGKPVQADAAGAAEHALARLVEAPGALCLRDAAKALRVGPGFLVEEMRRRGWLFSSADGRRLVGYQERVEAGEILHRPVELPGGRVEVQALLTSKGLKRLALALEASTARQRHSR</sequence>
<comment type="caution">
    <text evidence="2">The sequence shown here is derived from an EMBL/GenBank/DDBJ whole genome shotgun (WGS) entry which is preliminary data.</text>
</comment>
<evidence type="ECO:0000259" key="1">
    <source>
        <dbReference type="Pfam" id="PF03374"/>
    </source>
</evidence>
<dbReference type="EMBL" id="JAERQM010000005">
    <property type="protein sequence ID" value="MBU8545780.1"/>
    <property type="molecule type" value="Genomic_DNA"/>
</dbReference>
<evidence type="ECO:0000313" key="2">
    <source>
        <dbReference type="EMBL" id="MBU8545780.1"/>
    </source>
</evidence>
<feature type="domain" description="Antirepressor protein C-terminal" evidence="1">
    <location>
        <begin position="137"/>
        <end position="222"/>
    </location>
</feature>
<evidence type="ECO:0000313" key="3">
    <source>
        <dbReference type="Proteomes" id="UP000689967"/>
    </source>
</evidence>
<name>A0ABS6HAL6_9PROT</name>
<keyword evidence="3" id="KW-1185">Reference proteome</keyword>
<proteinExistence type="predicted"/>
<protein>
    <submittedName>
        <fullName evidence="2">Phage antirepressor KilAC domain-containing protein</fullName>
    </submittedName>
</protein>
<gene>
    <name evidence="2" type="ORF">JJQ90_18805</name>
</gene>
<dbReference type="Proteomes" id="UP000689967">
    <property type="component" value="Unassembled WGS sequence"/>
</dbReference>